<dbReference type="AlphaFoldDB" id="A0A828XZ20"/>
<proteinExistence type="predicted"/>
<comment type="caution">
    <text evidence="1">The sequence shown here is derived from an EMBL/GenBank/DDBJ whole genome shotgun (WGS) entry which is preliminary data.</text>
</comment>
<evidence type="ECO:0000313" key="2">
    <source>
        <dbReference type="Proteomes" id="UP000006339"/>
    </source>
</evidence>
<gene>
    <name evidence="1" type="ORF">LEP1GSC131_1139</name>
</gene>
<protein>
    <submittedName>
        <fullName evidence="1">Uncharacterized protein</fullName>
    </submittedName>
</protein>
<keyword evidence="2" id="KW-1185">Reference proteome</keyword>
<accession>A0A828XZ20</accession>
<evidence type="ECO:0000313" key="1">
    <source>
        <dbReference type="EMBL" id="EKO50459.1"/>
    </source>
</evidence>
<sequence>MEIKEIECITITHNNLTRTKEPGPAAAGFAPFFLRRI</sequence>
<dbReference type="Proteomes" id="UP000006339">
    <property type="component" value="Unassembled WGS sequence"/>
</dbReference>
<organism evidence="1 2">
    <name type="scientific">Leptospira kirschneri str. 200802841</name>
    <dbReference type="NCBI Taxonomy" id="1193047"/>
    <lineage>
        <taxon>Bacteria</taxon>
        <taxon>Pseudomonadati</taxon>
        <taxon>Spirochaetota</taxon>
        <taxon>Spirochaetia</taxon>
        <taxon>Leptospirales</taxon>
        <taxon>Leptospiraceae</taxon>
        <taxon>Leptospira</taxon>
    </lineage>
</organism>
<reference evidence="1" key="1">
    <citation type="submission" date="2012-10" db="EMBL/GenBank/DDBJ databases">
        <authorList>
            <person name="Harkins D.M."/>
            <person name="Durkin A.S."/>
            <person name="Brinkac L.M."/>
            <person name="Selengut J.D."/>
            <person name="Sanka R."/>
            <person name="DePew J."/>
            <person name="Purushe J."/>
            <person name="Picardeau M."/>
            <person name="Werts C."/>
            <person name="Goarant C."/>
            <person name="Vinetz J.M."/>
            <person name="Sutton G.G."/>
            <person name="Nelson W.C."/>
            <person name="Fouts D.E."/>
        </authorList>
    </citation>
    <scope>NUCLEOTIDE SEQUENCE [LARGE SCALE GENOMIC DNA]</scope>
    <source>
        <strain evidence="1">200802841</strain>
    </source>
</reference>
<dbReference type="EMBL" id="AKWH02000062">
    <property type="protein sequence ID" value="EKO50459.1"/>
    <property type="molecule type" value="Genomic_DNA"/>
</dbReference>
<name>A0A828XZ20_9LEPT</name>